<dbReference type="AlphaFoldDB" id="A0A8C1TIE0"/>
<dbReference type="GO" id="GO:0005856">
    <property type="term" value="C:cytoskeleton"/>
    <property type="evidence" value="ECO:0007669"/>
    <property type="project" value="UniProtKB-SubCell"/>
</dbReference>
<organism evidence="6 7">
    <name type="scientific">Cyprinus carpio</name>
    <name type="common">Common carp</name>
    <dbReference type="NCBI Taxonomy" id="7962"/>
    <lineage>
        <taxon>Eukaryota</taxon>
        <taxon>Metazoa</taxon>
        <taxon>Chordata</taxon>
        <taxon>Craniata</taxon>
        <taxon>Vertebrata</taxon>
        <taxon>Euteleostomi</taxon>
        <taxon>Actinopterygii</taxon>
        <taxon>Neopterygii</taxon>
        <taxon>Teleostei</taxon>
        <taxon>Ostariophysi</taxon>
        <taxon>Cypriniformes</taxon>
        <taxon>Cyprinidae</taxon>
        <taxon>Cyprininae</taxon>
        <taxon>Cyprinus</taxon>
    </lineage>
</organism>
<name>A0A8C1TIE0_CYPCA</name>
<evidence type="ECO:0000313" key="7">
    <source>
        <dbReference type="Proteomes" id="UP000694700"/>
    </source>
</evidence>
<feature type="domain" description="EFHB C-terminal EF-hand" evidence="5">
    <location>
        <begin position="381"/>
        <end position="428"/>
    </location>
</feature>
<accession>A0A8C1TIE0</accession>
<evidence type="ECO:0000256" key="4">
    <source>
        <dbReference type="ARBA" id="ARBA00023212"/>
    </source>
</evidence>
<comment type="subcellular location">
    <subcellularLocation>
        <location evidence="1">Cytoplasm</location>
        <location evidence="1">Cytoskeleton</location>
    </subcellularLocation>
</comment>
<protein>
    <recommendedName>
        <fullName evidence="5">EFHB C-terminal EF-hand domain-containing protein</fullName>
    </recommendedName>
</protein>
<evidence type="ECO:0000313" key="6">
    <source>
        <dbReference type="Ensembl" id="ENSCCRP00015021480.1"/>
    </source>
</evidence>
<keyword evidence="2" id="KW-0963">Cytoplasm</keyword>
<sequence length="429" mass="48726">MSVIERNSSTWRRRDTFPNIRAAGKLIPVDDTTKTILQEITPRVGHLQFSSRLLTVGAGLVINLAPKTCFQERLRHFHEVRVQGPGLPSWLDAEKSTFGVTMLQLSNGGEVNNPTKTTHQVKKEADEGHQLYIRSHGSYFVGQLDCKCNCNHFRRDSRFGVPTPRYNDVRTISSSLRWPCDSLMHNSAKLVSKRCDDFREKAQLQTGKVHDPIAETLNVPSDHTFGGLMKPDSFGVGDLLHQTPSDEYLKGKDRQRAVVSAVRQHLKKSNYQNFGSLLEEFKYYDKVGGCSLFMTDLPKPHKMPKDFVLEFLCLKYFKCIFYLVEWKAWTAPANMQRTDLQESSAVKPLIRPEDLEPVEVGISSDCFSLIDDHTYGEPTVRIAQIFQKVGLSVAEETFEEAWKLASMRHPAGDVCMENFRNVLGELRAN</sequence>
<keyword evidence="3" id="KW-0677">Repeat</keyword>
<keyword evidence="4" id="KW-0206">Cytoskeleton</keyword>
<evidence type="ECO:0000259" key="5">
    <source>
        <dbReference type="Pfam" id="PF25325"/>
    </source>
</evidence>
<evidence type="ECO:0000256" key="2">
    <source>
        <dbReference type="ARBA" id="ARBA00022490"/>
    </source>
</evidence>
<dbReference type="PANTHER" id="PTHR12086:SF12">
    <property type="entry name" value="EF-HAND DOMAIN-CONTAINING FAMILY MEMBER B"/>
    <property type="match status" value="1"/>
</dbReference>
<dbReference type="Pfam" id="PF25325">
    <property type="entry name" value="EF-hand_EFHB_C"/>
    <property type="match status" value="1"/>
</dbReference>
<dbReference type="Proteomes" id="UP000694700">
    <property type="component" value="Unplaced"/>
</dbReference>
<evidence type="ECO:0000256" key="1">
    <source>
        <dbReference type="ARBA" id="ARBA00004245"/>
    </source>
</evidence>
<dbReference type="InterPro" id="IPR040193">
    <property type="entry name" value="EFHC1/EFHC2/EFHB"/>
</dbReference>
<evidence type="ECO:0000256" key="3">
    <source>
        <dbReference type="ARBA" id="ARBA00022737"/>
    </source>
</evidence>
<reference evidence="6" key="1">
    <citation type="submission" date="2025-08" db="UniProtKB">
        <authorList>
            <consortium name="Ensembl"/>
        </authorList>
    </citation>
    <scope>IDENTIFICATION</scope>
</reference>
<dbReference type="PANTHER" id="PTHR12086">
    <property type="entry name" value="EF-HAND DOMAIN C-TERMINAL CONTAINING PROTEIN"/>
    <property type="match status" value="1"/>
</dbReference>
<proteinExistence type="predicted"/>
<dbReference type="Ensembl" id="ENSCCRT00015022265.1">
    <property type="protein sequence ID" value="ENSCCRP00015021480.1"/>
    <property type="gene ID" value="ENSCCRG00015009293.1"/>
</dbReference>
<dbReference type="InterPro" id="IPR057428">
    <property type="entry name" value="EFHB_EF-hand_C"/>
</dbReference>